<dbReference type="RefSeq" id="WP_133741315.1">
    <property type="nucleotide sequence ID" value="NZ_SNYN01000006.1"/>
</dbReference>
<feature type="coiled-coil region" evidence="1">
    <location>
        <begin position="184"/>
        <end position="218"/>
    </location>
</feature>
<feature type="coiled-coil region" evidence="1">
    <location>
        <begin position="93"/>
        <end position="137"/>
    </location>
</feature>
<feature type="domain" description="ARB-07466-like C-terminal" evidence="3">
    <location>
        <begin position="231"/>
        <end position="345"/>
    </location>
</feature>
<evidence type="ECO:0000313" key="4">
    <source>
        <dbReference type="EMBL" id="TDQ52402.1"/>
    </source>
</evidence>
<evidence type="ECO:0000256" key="1">
    <source>
        <dbReference type="SAM" id="Coils"/>
    </source>
</evidence>
<feature type="compositionally biased region" description="Basic and acidic residues" evidence="2">
    <location>
        <begin position="11"/>
        <end position="30"/>
    </location>
</feature>
<proteinExistence type="predicted"/>
<accession>A0A4R6UY37</accession>
<feature type="region of interest" description="Disordered" evidence="2">
    <location>
        <begin position="1"/>
        <end position="30"/>
    </location>
</feature>
<name>A0A4R6UY37_9ACTN</name>
<dbReference type="OrthoDB" id="2989771at2"/>
<comment type="caution">
    <text evidence="4">The sequence shown here is derived from an EMBL/GenBank/DDBJ whole genome shotgun (WGS) entry which is preliminary data.</text>
</comment>
<dbReference type="Pfam" id="PF26571">
    <property type="entry name" value="VldE"/>
    <property type="match status" value="1"/>
</dbReference>
<evidence type="ECO:0000256" key="2">
    <source>
        <dbReference type="SAM" id="MobiDB-lite"/>
    </source>
</evidence>
<dbReference type="Proteomes" id="UP000295281">
    <property type="component" value="Unassembled WGS sequence"/>
</dbReference>
<gene>
    <name evidence="4" type="ORF">EV190_10640</name>
</gene>
<keyword evidence="5" id="KW-1185">Reference proteome</keyword>
<dbReference type="Gene3D" id="6.10.250.3150">
    <property type="match status" value="1"/>
</dbReference>
<evidence type="ECO:0000313" key="5">
    <source>
        <dbReference type="Proteomes" id="UP000295281"/>
    </source>
</evidence>
<keyword evidence="1" id="KW-0175">Coiled coil</keyword>
<sequence>MPPFRSTGDGRNTDHADFWAPDPSDRTWRDRLAGLTGPSAARAGARGRATGLLVGALSLVLTVPAAPAHAAPLAPPPPAESLDSLLDRADSLSEEYNGELRDMEGVIEDAEKAEERAETTRAEVDEAKEQVRQLAVVAYTSGGLDPALSLFIEADPQETIDRALLVDHLATTNNDKIEHLVESMERDDKAQESAQEKLDQVEDDLDELEGRRREVQKLIADYPVQEMGPPDSLTPRTRQMRNLVVERFGENRANGGYGCYRQSGGYVVGEHPKGRACDFMVNGNGQMPTEEQQAHGQAIADWAQDNAGDLGIMYIIWRQQIWDIRRGDEGWRQMADRGSVTENHYDHVHISMF</sequence>
<reference evidence="4 5" key="1">
    <citation type="submission" date="2019-03" db="EMBL/GenBank/DDBJ databases">
        <title>Genomic Encyclopedia of Type Strains, Phase IV (KMG-IV): sequencing the most valuable type-strain genomes for metagenomic binning, comparative biology and taxonomic classification.</title>
        <authorList>
            <person name="Goeker M."/>
        </authorList>
    </citation>
    <scope>NUCLEOTIDE SEQUENCE [LARGE SCALE GENOMIC DNA]</scope>
    <source>
        <strain evidence="4 5">DSM 46770</strain>
    </source>
</reference>
<dbReference type="AlphaFoldDB" id="A0A4R6UY37"/>
<evidence type="ECO:0000259" key="3">
    <source>
        <dbReference type="Pfam" id="PF26571"/>
    </source>
</evidence>
<dbReference type="InterPro" id="IPR058593">
    <property type="entry name" value="ARB_07466-like_C"/>
</dbReference>
<protein>
    <recommendedName>
        <fullName evidence="3">ARB-07466-like C-terminal domain-containing protein</fullName>
    </recommendedName>
</protein>
<organism evidence="4 5">
    <name type="scientific">Actinorugispora endophytica</name>
    <dbReference type="NCBI Taxonomy" id="1605990"/>
    <lineage>
        <taxon>Bacteria</taxon>
        <taxon>Bacillati</taxon>
        <taxon>Actinomycetota</taxon>
        <taxon>Actinomycetes</taxon>
        <taxon>Streptosporangiales</taxon>
        <taxon>Nocardiopsidaceae</taxon>
        <taxon>Actinorugispora</taxon>
    </lineage>
</organism>
<dbReference type="EMBL" id="SNYN01000006">
    <property type="protein sequence ID" value="TDQ52402.1"/>
    <property type="molecule type" value="Genomic_DNA"/>
</dbReference>